<keyword evidence="9" id="KW-1003">Cell membrane</keyword>
<evidence type="ECO:0000256" key="21">
    <source>
        <dbReference type="ARBA" id="ARBA00023163"/>
    </source>
</evidence>
<evidence type="ECO:0000256" key="6">
    <source>
        <dbReference type="ARBA" id="ARBA00004613"/>
    </source>
</evidence>
<dbReference type="FunFam" id="2.60.120.40:FF:000017">
    <property type="entry name" value="Tumor necrosis factor ligand superfamily member 6"/>
    <property type="match status" value="1"/>
</dbReference>
<dbReference type="PRINTS" id="PR01234">
    <property type="entry name" value="TNECROSISFCT"/>
</dbReference>
<keyword evidence="19" id="KW-0472">Membrane</keyword>
<keyword evidence="20" id="KW-1015">Disulfide bond</keyword>
<feature type="non-terminal residue" evidence="30">
    <location>
        <position position="1"/>
    </location>
</feature>
<evidence type="ECO:0000256" key="11">
    <source>
        <dbReference type="ARBA" id="ARBA00022514"/>
    </source>
</evidence>
<dbReference type="GO" id="GO:0005164">
    <property type="term" value="F:tumor necrosis factor receptor binding"/>
    <property type="evidence" value="ECO:0007669"/>
    <property type="project" value="InterPro"/>
</dbReference>
<evidence type="ECO:0000256" key="12">
    <source>
        <dbReference type="ARBA" id="ARBA00022525"/>
    </source>
</evidence>
<dbReference type="SMART" id="SM00207">
    <property type="entry name" value="TNF"/>
    <property type="match status" value="1"/>
</dbReference>
<evidence type="ECO:0000256" key="15">
    <source>
        <dbReference type="ARBA" id="ARBA00022843"/>
    </source>
</evidence>
<proteinExistence type="inferred from homology"/>
<evidence type="ECO:0000313" key="30">
    <source>
        <dbReference type="EMBL" id="KAK9403803.1"/>
    </source>
</evidence>
<dbReference type="Gene3D" id="2.60.120.40">
    <property type="match status" value="1"/>
</dbReference>
<dbReference type="Proteomes" id="UP001474421">
    <property type="component" value="Unassembled WGS sequence"/>
</dbReference>
<comment type="subunit">
    <text evidence="28">Homotrimer. Interacts with ARHGAP9, BAIAP2L1, BTK, CACNB3, CACNB4, CRK, DLG2, DNMBP, DOCK4, EPS8L3, FGR, FYB1, FYN, HCK, ITK, ITSN2, KALRN, LYN, MACC1, MIA, MPP4, MYO15A, NCF1, NCK1, NCK2, NCKIPSD, OSTF1, PIK3R1, PSTPIP1, RIMBP3C, SAMSN1, SH3GL3, SH3PXD2B, SH3PXD2A, SH3RF2, SKAP2, SNX33, SNX9, SORBS3, SPTA1, SRC, SRGAP1, SRGAP2, SRGAP3, TEC, TJP3 and YES1.</text>
</comment>
<dbReference type="PANTHER" id="PTHR11471:SF33">
    <property type="entry name" value="TUMOR NECROSIS FACTOR LIGAND SUPERFAMILY MEMBER 6"/>
    <property type="match status" value="1"/>
</dbReference>
<keyword evidence="21" id="KW-0804">Transcription</keyword>
<keyword evidence="14" id="KW-0053">Apoptosis</keyword>
<evidence type="ECO:0000256" key="13">
    <source>
        <dbReference type="ARBA" id="ARBA00022692"/>
    </source>
</evidence>
<comment type="subcellular location">
    <subcellularLocation>
        <location evidence="5">Cell membrane</location>
        <topology evidence="5">Single-pass type II membrane protein</topology>
    </subcellularLocation>
    <subcellularLocation>
        <location evidence="4">Cytoplasmic vesicle lumen</location>
    </subcellularLocation>
    <subcellularLocation>
        <location evidence="3">Lysosome lumen</location>
    </subcellularLocation>
    <subcellularLocation>
        <location evidence="2">Nucleus</location>
    </subcellularLocation>
    <subcellularLocation>
        <location evidence="6">Secreted</location>
    </subcellularLocation>
</comment>
<evidence type="ECO:0000256" key="19">
    <source>
        <dbReference type="ARBA" id="ARBA00023136"/>
    </source>
</evidence>
<dbReference type="PROSITE" id="PS50049">
    <property type="entry name" value="THD_2"/>
    <property type="match status" value="1"/>
</dbReference>
<keyword evidence="16" id="KW-0735">Signal-anchor</keyword>
<dbReference type="PRINTS" id="PR01681">
    <property type="entry name" value="FASLIGAND"/>
</dbReference>
<dbReference type="AlphaFoldDB" id="A0AAW1BQQ7"/>
<dbReference type="InterPro" id="IPR008983">
    <property type="entry name" value="Tumour_necrosis_fac-like_dom"/>
</dbReference>
<evidence type="ECO:0000256" key="26">
    <source>
        <dbReference type="ARBA" id="ARBA00030913"/>
    </source>
</evidence>
<keyword evidence="11" id="KW-0202">Cytokine</keyword>
<evidence type="ECO:0000256" key="8">
    <source>
        <dbReference type="ARBA" id="ARBA00018020"/>
    </source>
</evidence>
<dbReference type="GO" id="GO:0060205">
    <property type="term" value="C:cytoplasmic vesicle lumen"/>
    <property type="evidence" value="ECO:0007669"/>
    <property type="project" value="UniProtKB-SubCell"/>
</dbReference>
<comment type="function">
    <text evidence="1">Cytoplasmic form induces gene transcription inhibition.</text>
</comment>
<protein>
    <recommendedName>
        <fullName evidence="8">Tumor necrosis factor ligand superfamily member 6</fullName>
    </recommendedName>
    <alternativeName>
        <fullName evidence="26">Fas antigen ligand</fullName>
    </alternativeName>
</protein>
<evidence type="ECO:0000256" key="28">
    <source>
        <dbReference type="ARBA" id="ARBA00047144"/>
    </source>
</evidence>
<evidence type="ECO:0000256" key="25">
    <source>
        <dbReference type="ARBA" id="ARBA00023329"/>
    </source>
</evidence>
<dbReference type="InterPro" id="IPR021184">
    <property type="entry name" value="TNF_CS"/>
</dbReference>
<keyword evidence="17" id="KW-1133">Transmembrane helix</keyword>
<evidence type="ECO:0000256" key="16">
    <source>
        <dbReference type="ARBA" id="ARBA00022968"/>
    </source>
</evidence>
<accession>A0AAW1BQQ7</accession>
<dbReference type="GO" id="GO:0043202">
    <property type="term" value="C:lysosomal lumen"/>
    <property type="evidence" value="ECO:0007669"/>
    <property type="project" value="UniProtKB-SubCell"/>
</dbReference>
<evidence type="ECO:0000256" key="20">
    <source>
        <dbReference type="ARBA" id="ARBA00023157"/>
    </source>
</evidence>
<keyword evidence="25" id="KW-0968">Cytoplasmic vesicle</keyword>
<evidence type="ECO:0000313" key="31">
    <source>
        <dbReference type="Proteomes" id="UP001474421"/>
    </source>
</evidence>
<dbReference type="GO" id="GO:0008625">
    <property type="term" value="P:extrinsic apoptotic signaling pathway via death domain receptors"/>
    <property type="evidence" value="ECO:0007669"/>
    <property type="project" value="UniProtKB-ARBA"/>
</dbReference>
<feature type="domain" description="THD" evidence="29">
    <location>
        <begin position="1"/>
        <end position="132"/>
    </location>
</feature>
<dbReference type="CDD" id="cd00184">
    <property type="entry name" value="TNF"/>
    <property type="match status" value="1"/>
</dbReference>
<evidence type="ECO:0000256" key="10">
    <source>
        <dbReference type="ARBA" id="ARBA00022491"/>
    </source>
</evidence>
<reference evidence="30 31" key="1">
    <citation type="journal article" date="2024" name="Proc. Natl. Acad. Sci. U.S.A.">
        <title>The genetic regulatory architecture and epigenomic basis for age-related changes in rattlesnake venom.</title>
        <authorList>
            <person name="Hogan M.P."/>
            <person name="Holding M.L."/>
            <person name="Nystrom G.S."/>
            <person name="Colston T.J."/>
            <person name="Bartlett D.A."/>
            <person name="Mason A.J."/>
            <person name="Ellsworth S.A."/>
            <person name="Rautsaw R.M."/>
            <person name="Lawrence K.C."/>
            <person name="Strickland J.L."/>
            <person name="He B."/>
            <person name="Fraser P."/>
            <person name="Margres M.J."/>
            <person name="Gilbert D.M."/>
            <person name="Gibbs H.L."/>
            <person name="Parkinson C.L."/>
            <person name="Rokyta D.R."/>
        </authorList>
    </citation>
    <scope>NUCLEOTIDE SEQUENCE [LARGE SCALE GENOMIC DNA]</scope>
    <source>
        <strain evidence="30">DRR0105</strain>
    </source>
</reference>
<evidence type="ECO:0000256" key="22">
    <source>
        <dbReference type="ARBA" id="ARBA00023180"/>
    </source>
</evidence>
<comment type="caution">
    <text evidence="30">The sequence shown here is derived from an EMBL/GenBank/DDBJ whole genome shotgun (WGS) entry which is preliminary data.</text>
</comment>
<evidence type="ECO:0000259" key="29">
    <source>
        <dbReference type="PROSITE" id="PS50049"/>
    </source>
</evidence>
<keyword evidence="10" id="KW-0678">Repressor</keyword>
<evidence type="ECO:0000256" key="14">
    <source>
        <dbReference type="ARBA" id="ARBA00022703"/>
    </source>
</evidence>
<evidence type="ECO:0000256" key="3">
    <source>
        <dbReference type="ARBA" id="ARBA00004227"/>
    </source>
</evidence>
<sequence length="132" mass="15231">VGKAIQQSHPLEWETTHGHAFLSGVQYKNRGLVIDETGLYFIYSKVFFRGQTCTSQPLDHMVFKRNPSYPDNQVLMENRKMNYCVTMHMWGKSSYLGALFNLSRQDSVYVSVSEPTLVNSEESKTFFGLYML</sequence>
<keyword evidence="18" id="KW-0805">Transcription regulation</keyword>
<name>A0AAW1BQQ7_CROAD</name>
<dbReference type="GO" id="GO:0005125">
    <property type="term" value="F:cytokine activity"/>
    <property type="evidence" value="ECO:0007669"/>
    <property type="project" value="UniProtKB-KW"/>
</dbReference>
<dbReference type="InterPro" id="IPR028326">
    <property type="entry name" value="FASL"/>
</dbReference>
<dbReference type="PROSITE" id="PS00251">
    <property type="entry name" value="THD_1"/>
    <property type="match status" value="1"/>
</dbReference>
<comment type="function">
    <text evidence="27">Induces FAS-mediated activation of NF-kappa-B, initiating non-apoptotic signaling pathways. Can induce apoptosis but does not appear to be essential for this process.</text>
</comment>
<keyword evidence="24" id="KW-0539">Nucleus</keyword>
<evidence type="ECO:0000256" key="23">
    <source>
        <dbReference type="ARBA" id="ARBA00023228"/>
    </source>
</evidence>
<evidence type="ECO:0000256" key="2">
    <source>
        <dbReference type="ARBA" id="ARBA00004123"/>
    </source>
</evidence>
<evidence type="ECO:0000256" key="5">
    <source>
        <dbReference type="ARBA" id="ARBA00004401"/>
    </source>
</evidence>
<dbReference type="GO" id="GO:0005615">
    <property type="term" value="C:extracellular space"/>
    <property type="evidence" value="ECO:0007669"/>
    <property type="project" value="UniProtKB-KW"/>
</dbReference>
<dbReference type="InterPro" id="IPR006052">
    <property type="entry name" value="TNF_dom"/>
</dbReference>
<evidence type="ECO:0000256" key="7">
    <source>
        <dbReference type="ARBA" id="ARBA00008670"/>
    </source>
</evidence>
<dbReference type="GO" id="GO:0005886">
    <property type="term" value="C:plasma membrane"/>
    <property type="evidence" value="ECO:0007669"/>
    <property type="project" value="UniProtKB-SubCell"/>
</dbReference>
<keyword evidence="23" id="KW-0458">Lysosome</keyword>
<keyword evidence="22" id="KW-0325">Glycoprotein</keyword>
<dbReference type="SUPFAM" id="SSF49842">
    <property type="entry name" value="TNF-like"/>
    <property type="match status" value="1"/>
</dbReference>
<dbReference type="PANTHER" id="PTHR11471">
    <property type="entry name" value="TUMOR NECROSIS FACTOR FAMILY MEMBER"/>
    <property type="match status" value="1"/>
</dbReference>
<gene>
    <name evidence="30" type="ORF">NXF25_008630</name>
</gene>
<organism evidence="30 31">
    <name type="scientific">Crotalus adamanteus</name>
    <name type="common">Eastern diamondback rattlesnake</name>
    <dbReference type="NCBI Taxonomy" id="8729"/>
    <lineage>
        <taxon>Eukaryota</taxon>
        <taxon>Metazoa</taxon>
        <taxon>Chordata</taxon>
        <taxon>Craniata</taxon>
        <taxon>Vertebrata</taxon>
        <taxon>Euteleostomi</taxon>
        <taxon>Lepidosauria</taxon>
        <taxon>Squamata</taxon>
        <taxon>Bifurcata</taxon>
        <taxon>Unidentata</taxon>
        <taxon>Episquamata</taxon>
        <taxon>Toxicofera</taxon>
        <taxon>Serpentes</taxon>
        <taxon>Colubroidea</taxon>
        <taxon>Viperidae</taxon>
        <taxon>Crotalinae</taxon>
        <taxon>Crotalus</taxon>
    </lineage>
</organism>
<keyword evidence="12" id="KW-0964">Secreted</keyword>
<evidence type="ECO:0000256" key="1">
    <source>
        <dbReference type="ARBA" id="ARBA00003149"/>
    </source>
</evidence>
<evidence type="ECO:0000256" key="18">
    <source>
        <dbReference type="ARBA" id="ARBA00023015"/>
    </source>
</evidence>
<dbReference type="GO" id="GO:0005634">
    <property type="term" value="C:nucleus"/>
    <property type="evidence" value="ECO:0007669"/>
    <property type="project" value="UniProtKB-SubCell"/>
</dbReference>
<evidence type="ECO:0000256" key="17">
    <source>
        <dbReference type="ARBA" id="ARBA00022989"/>
    </source>
</evidence>
<dbReference type="GO" id="GO:0043123">
    <property type="term" value="P:positive regulation of canonical NF-kappaB signal transduction"/>
    <property type="evidence" value="ECO:0007669"/>
    <property type="project" value="TreeGrafter"/>
</dbReference>
<comment type="similarity">
    <text evidence="7">Belongs to the tumor necrosis factor family.</text>
</comment>
<keyword evidence="31" id="KW-1185">Reference proteome</keyword>
<evidence type="ECO:0000256" key="24">
    <source>
        <dbReference type="ARBA" id="ARBA00023242"/>
    </source>
</evidence>
<keyword evidence="13" id="KW-0812">Transmembrane</keyword>
<dbReference type="InterPro" id="IPR006053">
    <property type="entry name" value="TNF"/>
</dbReference>
<dbReference type="GO" id="GO:0006955">
    <property type="term" value="P:immune response"/>
    <property type="evidence" value="ECO:0007669"/>
    <property type="project" value="InterPro"/>
</dbReference>
<evidence type="ECO:0000256" key="9">
    <source>
        <dbReference type="ARBA" id="ARBA00022475"/>
    </source>
</evidence>
<evidence type="ECO:0000256" key="4">
    <source>
        <dbReference type="ARBA" id="ARBA00004321"/>
    </source>
</evidence>
<dbReference type="Pfam" id="PF00229">
    <property type="entry name" value="TNF"/>
    <property type="match status" value="1"/>
</dbReference>
<keyword evidence="15" id="KW-0832">Ubl conjugation</keyword>
<evidence type="ECO:0000256" key="27">
    <source>
        <dbReference type="ARBA" id="ARBA00045660"/>
    </source>
</evidence>
<dbReference type="EMBL" id="JAOTOJ010000003">
    <property type="protein sequence ID" value="KAK9403803.1"/>
    <property type="molecule type" value="Genomic_DNA"/>
</dbReference>